<organism evidence="1">
    <name type="scientific">Citrobacter freundii</name>
    <dbReference type="NCBI Taxonomy" id="546"/>
    <lineage>
        <taxon>Bacteria</taxon>
        <taxon>Pseudomonadati</taxon>
        <taxon>Pseudomonadota</taxon>
        <taxon>Gammaproteobacteria</taxon>
        <taxon>Enterobacterales</taxon>
        <taxon>Enterobacteriaceae</taxon>
        <taxon>Citrobacter</taxon>
        <taxon>Citrobacter freundii complex</taxon>
    </lineage>
</organism>
<proteinExistence type="predicted"/>
<sequence length="78" mass="8947">MNNDMTVIVSMLCEKTPKVMNLIQESLDIFIALRGSSVEEIMNDKTLLDDLNRYVNETLYDEMDVEYGSVIIKIVSNK</sequence>
<dbReference type="AlphaFoldDB" id="A0A133LNF3"/>
<dbReference type="GeneID" id="83645958"/>
<dbReference type="RefSeq" id="WP_032667113.1">
    <property type="nucleotide sequence ID" value="NZ_CAYALR010000002.1"/>
</dbReference>
<accession>A0A133LNF3</accession>
<reference evidence="1" key="2">
    <citation type="submission" date="2020-09" db="EMBL/GenBank/DDBJ databases">
        <authorList>
            <consortium name="NCBI Pathogen Detection Project"/>
        </authorList>
    </citation>
    <scope>NUCLEOTIDE SEQUENCE</scope>
    <source>
        <strain evidence="1">O50</strain>
    </source>
</reference>
<comment type="caution">
    <text evidence="1">The sequence shown here is derived from an EMBL/GenBank/DDBJ whole genome shotgun (WGS) entry which is preliminary data.</text>
</comment>
<name>A0A133LNF3_CITFR</name>
<dbReference type="Proteomes" id="UP000855471">
    <property type="component" value="Unassembled WGS sequence"/>
</dbReference>
<protein>
    <submittedName>
        <fullName evidence="1">Uncharacterized protein</fullName>
    </submittedName>
</protein>
<dbReference type="EMBL" id="DACSXJ010000007">
    <property type="protein sequence ID" value="HAT3897197.1"/>
    <property type="molecule type" value="Genomic_DNA"/>
</dbReference>
<reference evidence="1" key="1">
    <citation type="journal article" date="2018" name="Genome Biol.">
        <title>SKESA: strategic k-mer extension for scrupulous assemblies.</title>
        <authorList>
            <person name="Souvorov A."/>
            <person name="Agarwala R."/>
            <person name="Lipman D.J."/>
        </authorList>
    </citation>
    <scope>NUCLEOTIDE SEQUENCE</scope>
    <source>
        <strain evidence="1">O50</strain>
    </source>
</reference>
<gene>
    <name evidence="1" type="ORF">I9Y29_001611</name>
</gene>
<evidence type="ECO:0000313" key="1">
    <source>
        <dbReference type="EMBL" id="HAT3897197.1"/>
    </source>
</evidence>